<keyword evidence="9" id="KW-1185">Reference proteome</keyword>
<accession>A0A518BJV1</accession>
<evidence type="ECO:0000256" key="2">
    <source>
        <dbReference type="ARBA" id="ARBA00006751"/>
    </source>
</evidence>
<feature type="domain" description="Nucleoside phosphorylase" evidence="7">
    <location>
        <begin position="99"/>
        <end position="269"/>
    </location>
</feature>
<evidence type="ECO:0000313" key="8">
    <source>
        <dbReference type="EMBL" id="QDU67223.1"/>
    </source>
</evidence>
<dbReference type="PANTHER" id="PTHR11904">
    <property type="entry name" value="METHYLTHIOADENOSINE/PURINE NUCLEOSIDE PHOSPHORYLASE"/>
    <property type="match status" value="1"/>
</dbReference>
<dbReference type="KEGG" id="pbap:Pla133_23010"/>
<dbReference type="InterPro" id="IPR035994">
    <property type="entry name" value="Nucleoside_phosphorylase_sf"/>
</dbReference>
<dbReference type="InterPro" id="IPR000845">
    <property type="entry name" value="Nucleoside_phosphorylase_d"/>
</dbReference>
<dbReference type="GO" id="GO:0005737">
    <property type="term" value="C:cytoplasm"/>
    <property type="evidence" value="ECO:0007669"/>
    <property type="project" value="TreeGrafter"/>
</dbReference>
<proteinExistence type="inferred from homology"/>
<dbReference type="UniPathway" id="UPA00606"/>
<dbReference type="GO" id="GO:0009116">
    <property type="term" value="P:nucleoside metabolic process"/>
    <property type="evidence" value="ECO:0007669"/>
    <property type="project" value="InterPro"/>
</dbReference>
<dbReference type="PANTHER" id="PTHR11904:SF9">
    <property type="entry name" value="PURINE NUCLEOSIDE PHOSPHORYLASE-RELATED"/>
    <property type="match status" value="1"/>
</dbReference>
<evidence type="ECO:0000259" key="7">
    <source>
        <dbReference type="Pfam" id="PF01048"/>
    </source>
</evidence>
<evidence type="ECO:0000256" key="4">
    <source>
        <dbReference type="ARBA" id="ARBA00022676"/>
    </source>
</evidence>
<gene>
    <name evidence="8" type="primary">punA_2</name>
    <name evidence="8" type="ORF">Pla133_23010</name>
</gene>
<dbReference type="InterPro" id="IPR011268">
    <property type="entry name" value="Purine_phosphorylase"/>
</dbReference>
<dbReference type="Proteomes" id="UP000316921">
    <property type="component" value="Chromosome"/>
</dbReference>
<dbReference type="GO" id="GO:0004731">
    <property type="term" value="F:purine-nucleoside phosphorylase activity"/>
    <property type="evidence" value="ECO:0007669"/>
    <property type="project" value="UniProtKB-EC"/>
</dbReference>
<dbReference type="Pfam" id="PF01048">
    <property type="entry name" value="PNP_UDP_1"/>
    <property type="match status" value="1"/>
</dbReference>
<evidence type="ECO:0000256" key="1">
    <source>
        <dbReference type="ARBA" id="ARBA00005058"/>
    </source>
</evidence>
<evidence type="ECO:0000256" key="6">
    <source>
        <dbReference type="ARBA" id="ARBA00031036"/>
    </source>
</evidence>
<name>A0A518BJV1_9BACT</name>
<comment type="pathway">
    <text evidence="1">Purine metabolism; purine nucleoside salvage.</text>
</comment>
<dbReference type="EMBL" id="CP036287">
    <property type="protein sequence ID" value="QDU67223.1"/>
    <property type="molecule type" value="Genomic_DNA"/>
</dbReference>
<dbReference type="SUPFAM" id="SSF53167">
    <property type="entry name" value="Purine and uridine phosphorylases"/>
    <property type="match status" value="1"/>
</dbReference>
<dbReference type="RefSeq" id="WP_419192377.1">
    <property type="nucleotide sequence ID" value="NZ_CP036287.1"/>
</dbReference>
<comment type="similarity">
    <text evidence="2">Belongs to the PNP/MTAP phosphorylase family.</text>
</comment>
<dbReference type="EC" id="2.4.2.1" evidence="3"/>
<dbReference type="AlphaFoldDB" id="A0A518BJV1"/>
<dbReference type="Gene3D" id="3.40.50.1580">
    <property type="entry name" value="Nucleoside phosphorylase domain"/>
    <property type="match status" value="1"/>
</dbReference>
<protein>
    <recommendedName>
        <fullName evidence="3">purine-nucleoside phosphorylase</fullName>
        <ecNumber evidence="3">2.4.2.1</ecNumber>
    </recommendedName>
    <alternativeName>
        <fullName evidence="6">Inosine-guanosine phosphorylase</fullName>
    </alternativeName>
</protein>
<keyword evidence="5 8" id="KW-0808">Transferase</keyword>
<keyword evidence="4 8" id="KW-0328">Glycosyltransferase</keyword>
<evidence type="ECO:0000256" key="3">
    <source>
        <dbReference type="ARBA" id="ARBA00011886"/>
    </source>
</evidence>
<organism evidence="8 9">
    <name type="scientific">Engelhardtia mirabilis</name>
    <dbReference type="NCBI Taxonomy" id="2528011"/>
    <lineage>
        <taxon>Bacteria</taxon>
        <taxon>Pseudomonadati</taxon>
        <taxon>Planctomycetota</taxon>
        <taxon>Planctomycetia</taxon>
        <taxon>Planctomycetia incertae sedis</taxon>
        <taxon>Engelhardtia</taxon>
    </lineage>
</organism>
<sequence length="292" mass="30338">MIASPPNLDDSVERLRAQLDEHDVPAPRALLLMATGVGLLPERCSASTSVPLAELDGVPAPWTTTTLVAGRLGPLPVWVLDDLSGEALDDGGPDWRRALPVWLAAACGAQVMVHVSAGVALGTGAAARASGLALASDHINLSGRSPLTGLGTTTLGPLFPDQTTVHDRELRHAALEVCTENGIEAREAVVACTAGPSLDTPAECRYFAKAGADVAVQSAAWPYIAAAHAGLSSVAIVALAASAEERVDLRRILERAERSAPAIEELIVHLAGPIARQTDHDEGLGTPRPRRS</sequence>
<evidence type="ECO:0000256" key="5">
    <source>
        <dbReference type="ARBA" id="ARBA00022679"/>
    </source>
</evidence>
<reference evidence="8 9" key="1">
    <citation type="submission" date="2019-02" db="EMBL/GenBank/DDBJ databases">
        <title>Deep-cultivation of Planctomycetes and their phenomic and genomic characterization uncovers novel biology.</title>
        <authorList>
            <person name="Wiegand S."/>
            <person name="Jogler M."/>
            <person name="Boedeker C."/>
            <person name="Pinto D."/>
            <person name="Vollmers J."/>
            <person name="Rivas-Marin E."/>
            <person name="Kohn T."/>
            <person name="Peeters S.H."/>
            <person name="Heuer A."/>
            <person name="Rast P."/>
            <person name="Oberbeckmann S."/>
            <person name="Bunk B."/>
            <person name="Jeske O."/>
            <person name="Meyerdierks A."/>
            <person name="Storesund J.E."/>
            <person name="Kallscheuer N."/>
            <person name="Luecker S."/>
            <person name="Lage O.M."/>
            <person name="Pohl T."/>
            <person name="Merkel B.J."/>
            <person name="Hornburger P."/>
            <person name="Mueller R.-W."/>
            <person name="Bruemmer F."/>
            <person name="Labrenz M."/>
            <person name="Spormann A.M."/>
            <person name="Op den Camp H."/>
            <person name="Overmann J."/>
            <person name="Amann R."/>
            <person name="Jetten M.S.M."/>
            <person name="Mascher T."/>
            <person name="Medema M.H."/>
            <person name="Devos D.P."/>
            <person name="Kaster A.-K."/>
            <person name="Ovreas L."/>
            <person name="Rohde M."/>
            <person name="Galperin M.Y."/>
            <person name="Jogler C."/>
        </authorList>
    </citation>
    <scope>NUCLEOTIDE SEQUENCE [LARGE SCALE GENOMIC DNA]</scope>
    <source>
        <strain evidence="8 9">Pla133</strain>
    </source>
</reference>
<evidence type="ECO:0000313" key="9">
    <source>
        <dbReference type="Proteomes" id="UP000316921"/>
    </source>
</evidence>